<comment type="subcellular location">
    <subcellularLocation>
        <location evidence="1">Nucleus</location>
    </subcellularLocation>
</comment>
<evidence type="ECO:0000313" key="11">
    <source>
        <dbReference type="EMBL" id="CCA13893.1"/>
    </source>
</evidence>
<dbReference type="SUPFAM" id="SSF48371">
    <property type="entry name" value="ARM repeat"/>
    <property type="match status" value="1"/>
</dbReference>
<dbReference type="Gene3D" id="3.40.50.300">
    <property type="entry name" value="P-loop containing nucleotide triphosphate hydrolases"/>
    <property type="match status" value="1"/>
</dbReference>
<dbReference type="HOGENOM" id="CLU_000315_1_1_1"/>
<dbReference type="PROSITE" id="PS51194">
    <property type="entry name" value="HELICASE_CTER"/>
    <property type="match status" value="1"/>
</dbReference>
<evidence type="ECO:0000256" key="2">
    <source>
        <dbReference type="ARBA" id="ARBA00022737"/>
    </source>
</evidence>
<gene>
    <name evidence="11" type="primary">AlNc14C1G32</name>
    <name evidence="11" type="ORF">ALNC14_000360</name>
</gene>
<evidence type="ECO:0000256" key="3">
    <source>
        <dbReference type="ARBA" id="ARBA00022741"/>
    </source>
</evidence>
<dbReference type="CDD" id="cd18793">
    <property type="entry name" value="SF2_C_SNF"/>
    <property type="match status" value="1"/>
</dbReference>
<dbReference type="PROSITE" id="PS51192">
    <property type="entry name" value="HELICASE_ATP_BIND_1"/>
    <property type="match status" value="1"/>
</dbReference>
<dbReference type="InterPro" id="IPR038718">
    <property type="entry name" value="SNF2-like_sf"/>
</dbReference>
<dbReference type="SMART" id="SM00490">
    <property type="entry name" value="HELICc"/>
    <property type="match status" value="1"/>
</dbReference>
<dbReference type="EMBL" id="FR824046">
    <property type="protein sequence ID" value="CCA13893.1"/>
    <property type="molecule type" value="Genomic_DNA"/>
</dbReference>
<evidence type="ECO:0000256" key="5">
    <source>
        <dbReference type="ARBA" id="ARBA00022806"/>
    </source>
</evidence>
<accession>F0VYM9</accession>
<dbReference type="GO" id="GO:0005524">
    <property type="term" value="F:ATP binding"/>
    <property type="evidence" value="ECO:0007669"/>
    <property type="project" value="UniProtKB-KW"/>
</dbReference>
<evidence type="ECO:0000256" key="8">
    <source>
        <dbReference type="ARBA" id="ARBA00023242"/>
    </source>
</evidence>
<dbReference type="InterPro" id="IPR000330">
    <property type="entry name" value="SNF2_N"/>
</dbReference>
<feature type="domain" description="Helicase C-terminal" evidence="10">
    <location>
        <begin position="1480"/>
        <end position="1634"/>
    </location>
</feature>
<feature type="domain" description="Helicase ATP-binding" evidence="9">
    <location>
        <begin position="1129"/>
        <end position="1303"/>
    </location>
</feature>
<dbReference type="Pfam" id="PF00271">
    <property type="entry name" value="Helicase_C"/>
    <property type="match status" value="1"/>
</dbReference>
<keyword evidence="4" id="KW-0378">Hydrolase</keyword>
<keyword evidence="6" id="KW-0067">ATP-binding</keyword>
<dbReference type="SMART" id="SM00487">
    <property type="entry name" value="DEXDc"/>
    <property type="match status" value="1"/>
</dbReference>
<evidence type="ECO:0000256" key="4">
    <source>
        <dbReference type="ARBA" id="ARBA00022801"/>
    </source>
</evidence>
<name>F0VYM9_9STRA</name>
<protein>
    <submittedName>
        <fullName evidence="11">Uncharacterized protein AlNc14C1G32</fullName>
    </submittedName>
</protein>
<dbReference type="PANTHER" id="PTHR36498:SF1">
    <property type="entry name" value="TATA-BINDING PROTEIN-ASSOCIATED FACTOR 172"/>
    <property type="match status" value="1"/>
</dbReference>
<dbReference type="GO" id="GO:0005634">
    <property type="term" value="C:nucleus"/>
    <property type="evidence" value="ECO:0007669"/>
    <property type="project" value="UniProtKB-SubCell"/>
</dbReference>
<dbReference type="PANTHER" id="PTHR36498">
    <property type="entry name" value="TATA-BINDING PROTEIN-ASSOCIATED FACTOR 172"/>
    <property type="match status" value="1"/>
</dbReference>
<organism evidence="11">
    <name type="scientific">Albugo laibachii Nc14</name>
    <dbReference type="NCBI Taxonomy" id="890382"/>
    <lineage>
        <taxon>Eukaryota</taxon>
        <taxon>Sar</taxon>
        <taxon>Stramenopiles</taxon>
        <taxon>Oomycota</taxon>
        <taxon>Peronosporomycetes</taxon>
        <taxon>Albuginales</taxon>
        <taxon>Albuginaceae</taxon>
        <taxon>Albugo</taxon>
    </lineage>
</organism>
<proteinExistence type="predicted"/>
<dbReference type="Gene3D" id="3.40.50.10810">
    <property type="entry name" value="Tandem AAA-ATPase domain"/>
    <property type="match status" value="1"/>
</dbReference>
<keyword evidence="2" id="KW-0677">Repeat</keyword>
<dbReference type="CDD" id="cd17999">
    <property type="entry name" value="DEXHc_Mot1"/>
    <property type="match status" value="1"/>
</dbReference>
<dbReference type="Pfam" id="PF12054">
    <property type="entry name" value="DUF3535"/>
    <property type="match status" value="1"/>
</dbReference>
<dbReference type="InterPro" id="IPR027417">
    <property type="entry name" value="P-loop_NTPase"/>
</dbReference>
<evidence type="ECO:0000256" key="1">
    <source>
        <dbReference type="ARBA" id="ARBA00004123"/>
    </source>
</evidence>
<dbReference type="GO" id="GO:0016887">
    <property type="term" value="F:ATP hydrolysis activity"/>
    <property type="evidence" value="ECO:0007669"/>
    <property type="project" value="InterPro"/>
</dbReference>
<reference evidence="11" key="2">
    <citation type="submission" date="2011-02" db="EMBL/GenBank/DDBJ databases">
        <authorList>
            <person name="MacLean D."/>
        </authorList>
    </citation>
    <scope>NUCLEOTIDE SEQUENCE</scope>
</reference>
<evidence type="ECO:0000259" key="9">
    <source>
        <dbReference type="PROSITE" id="PS51192"/>
    </source>
</evidence>
<reference evidence="11" key="1">
    <citation type="journal article" date="2011" name="PLoS Biol.">
        <title>Gene gain and loss during evolution of obligate parasitism in the white rust pathogen of Arabidopsis thaliana.</title>
        <authorList>
            <person name="Kemen E."/>
            <person name="Gardiner A."/>
            <person name="Schultz-Larsen T."/>
            <person name="Kemen A.C."/>
            <person name="Balmuth A.L."/>
            <person name="Robert-Seilaniantz A."/>
            <person name="Bailey K."/>
            <person name="Holub E."/>
            <person name="Studholme D.J."/>
            <person name="Maclean D."/>
            <person name="Jones J.D."/>
        </authorList>
    </citation>
    <scope>NUCLEOTIDE SEQUENCE</scope>
</reference>
<keyword evidence="3" id="KW-0547">Nucleotide-binding</keyword>
<dbReference type="GO" id="GO:0017025">
    <property type="term" value="F:TBP-class protein binding"/>
    <property type="evidence" value="ECO:0007669"/>
    <property type="project" value="InterPro"/>
</dbReference>
<dbReference type="InterPro" id="IPR049730">
    <property type="entry name" value="SNF2/RAD54-like_C"/>
</dbReference>
<evidence type="ECO:0000256" key="7">
    <source>
        <dbReference type="ARBA" id="ARBA00023125"/>
    </source>
</evidence>
<dbReference type="GO" id="GO:0003677">
    <property type="term" value="F:DNA binding"/>
    <property type="evidence" value="ECO:0007669"/>
    <property type="project" value="UniProtKB-KW"/>
</dbReference>
<dbReference type="InterPro" id="IPR001650">
    <property type="entry name" value="Helicase_C-like"/>
</dbReference>
<dbReference type="SUPFAM" id="SSF52540">
    <property type="entry name" value="P-loop containing nucleoside triphosphate hydrolases"/>
    <property type="match status" value="2"/>
</dbReference>
<dbReference type="Pfam" id="PF00176">
    <property type="entry name" value="SNF2-rel_dom"/>
    <property type="match status" value="1"/>
</dbReference>
<dbReference type="GO" id="GO:0004386">
    <property type="term" value="F:helicase activity"/>
    <property type="evidence" value="ECO:0007669"/>
    <property type="project" value="UniProtKB-KW"/>
</dbReference>
<evidence type="ECO:0000256" key="6">
    <source>
        <dbReference type="ARBA" id="ARBA00022840"/>
    </source>
</evidence>
<dbReference type="InterPro" id="IPR016024">
    <property type="entry name" value="ARM-type_fold"/>
</dbReference>
<dbReference type="InterPro" id="IPR022707">
    <property type="entry name" value="Mot1_central_dom"/>
</dbReference>
<keyword evidence="5" id="KW-0347">Helicase</keyword>
<dbReference type="Gene3D" id="1.25.10.10">
    <property type="entry name" value="Leucine-rich Repeat Variant"/>
    <property type="match status" value="1"/>
</dbReference>
<dbReference type="InterPro" id="IPR044972">
    <property type="entry name" value="Mot1"/>
</dbReference>
<sequence length="1697" mass="191301">MKTVNLERVVHEGAPLLRAGGEEYSYQICASDEDRRLQALKQRRILLHRVCGIDSIWNTGEDQLAIQMLPNLNRDRAFNPLYQEIEKSEEFCREENEKKDRLGVVKPLKRKATDLLHLDDERRRKVDRKALRVESSDIILEHIAKLVTDLFESIFDARWEIRHGAFTALRLLFIQLTAKETHSPGPSMKVPQIQDAWLQECLIRSMCVLALDQFADYSSDCSVAPVRDICAQVFGILLGYLSDHSILLEYFQGLRHLLLGATWHAWHGGLLGLKYLIRAHPENAERLLPLLMNDILDPMIKANAALNGNSIRVEEDVVAVAISMLEDSIEYSANVEIEKLVRALELLWSLLAGYQSQSASILPAAMVGTFSAWFNSQPLNERLRPSMSSFPARSEQLVRLTPFLHHPTTAVRLATAKCFIALCTLEKEGLSEESDLMKSLQSALHYCLSHLLLQILLERDEVAAKMVSDAWRSLLRSIARPCMEPSSDTAAAFHGIVSNLATVWLEILQNTANIHVLDILPPSLDSALNGEASAFSCTRDDDGSLVAYAEALGFMGSRLWTESRAYCAMQTHLLQGLSSLSGQRQSTSLLVLMYWAEYARKDHESSYLDTPNKSMYRALRFSFGSLVEQRAREERGFGFGSHEHYLKRYHAADEYDRIAFIEVHEMLQRAFRMCKRLTSIFHAANVPIPQWNTSNPYINDSVLSAAKFSRELAEFASSLSYNDLGKKEEYELAHFKRQDLFTLDEAIQQVYTKFYNRVRGLECSAYCRLLPLPSKKPGFLVKALMNTLKCEASPDYQKLAAQILADFIIAQSADQRGCVAKIVENLCHSAMSAIFQEDVEFKRDDEANTALNELQIRIRGAEQALSLICKGAGANIFVELPNLEALITDMWNADLDKMSNTDVFLRQRSHLLQFLTQHVDDGAFITIVPWIESGLAGLLFSQSVKNETSRMAIAKAIASICAHSTSPSQETAIEFVYMKIFSAVGASVSSDQSMHGYGPFREHGAIAVLHAILHRLKSSITPFVPSLTHLAMQSMSSQDESTRNLATASFADLVPLMSLQMDLEIASSNDESPLVGEMRQLILDHNEKSRTFLESLVTGKCFEKEDAQPILACDAVLRDYQQDGINWLSFLIRYNLHGILADDMGLGKTLQMLAAIVLCFQKLSSSPNPEPLVALVICPPIVATHWALEARKRFANAFDDIIEYSGTSATRRQLRKQLDPHFGPNKRLIVASYAVIRTEIEYWKEKFFTFLVLDEAHLIRNTKSCAFAAMVQLHARHRFALTGTPIQNQVADLWSLFQILMPGYLGPIANFRRSFVNPITQSRNKNANAKQKELAALAITQLHDRVSPFILRRTKQQVLKELPPKIISDILVPATALQSKLYQHIRQAELSNSSIRPLQTTSSHKIAGVFQQLQLLQKICIHPNLIISSQKHQHLNLLELVDTKTRSSMADWRHSGKFTALRDLLHDACGFSSDDNDQDETEPSLSPTHRCLIFSHLQETLDYVEHMFEECFPRLTYTRLRSTLTNSVFHEKCRNFNEDPSIDILLLTTSIGGLGLTLTGADTVIFLEHSWNPFVDLQAMDRAHRLGQTKSVRVFRLIMQNTLEEEILNLQSFKQQVASSVIADASHTQQHNYDILSLLRNANAEHISSDCVKEGGTLTDAETDGLPRNLQKMVQELGALWDESQYKALDFPLKKAS</sequence>
<dbReference type="InterPro" id="IPR011989">
    <property type="entry name" value="ARM-like"/>
</dbReference>
<keyword evidence="8" id="KW-0539">Nucleus</keyword>
<evidence type="ECO:0000259" key="10">
    <source>
        <dbReference type="PROSITE" id="PS51194"/>
    </source>
</evidence>
<dbReference type="InterPro" id="IPR044078">
    <property type="entry name" value="Mot1_ATP-bd"/>
</dbReference>
<keyword evidence="7" id="KW-0238">DNA-binding</keyword>
<dbReference type="InterPro" id="IPR014001">
    <property type="entry name" value="Helicase_ATP-bd"/>
</dbReference>